<dbReference type="Proteomes" id="UP001054889">
    <property type="component" value="Unassembled WGS sequence"/>
</dbReference>
<feature type="compositionally biased region" description="Low complexity" evidence="1">
    <location>
        <begin position="127"/>
        <end position="136"/>
    </location>
</feature>
<keyword evidence="3" id="KW-1185">Reference proteome</keyword>
<dbReference type="AlphaFoldDB" id="A0AAV5DMY2"/>
<dbReference type="PANTHER" id="PTHR33087:SF51">
    <property type="entry name" value="CCHC-TYPE DOMAIN-CONTAINING PROTEIN"/>
    <property type="match status" value="1"/>
</dbReference>
<name>A0AAV5DMY2_ELECO</name>
<feature type="compositionally biased region" description="Basic residues" evidence="1">
    <location>
        <begin position="110"/>
        <end position="122"/>
    </location>
</feature>
<dbReference type="EMBL" id="BQKI01000019">
    <property type="protein sequence ID" value="GJN11692.1"/>
    <property type="molecule type" value="Genomic_DNA"/>
</dbReference>
<evidence type="ECO:0000256" key="1">
    <source>
        <dbReference type="SAM" id="MobiDB-lite"/>
    </source>
</evidence>
<sequence>MPPPSCRRGAPRPGGGRTADDPSSGESISPLSFPASYNAVLLSKAASPSPVPMPLHVPKVTTLKVIPRSKIRHCSLLEPLEDSEVSARAERPAAVAVAIDTLLAESGGPSRRRARRRCRLRARRGDGSSSLPSDSGEAPQAVSVVTAATPLPNPAGNPPLCIIDRSASITRVEADLCRALLITVVGNRPLVTANQVLEEVAAEFDVEQEAMAIIAAIPEDFLLVLSNVATTDRVYNNGLPLHGLGFSLHVKRWSWLALAQGATLPELINLELHGVPAHA</sequence>
<protein>
    <submittedName>
        <fullName evidence="2">Uncharacterized protein</fullName>
    </submittedName>
</protein>
<dbReference type="PANTHER" id="PTHR33087">
    <property type="entry name" value="OS07G0539200 PROTEIN"/>
    <property type="match status" value="1"/>
</dbReference>
<gene>
    <name evidence="2" type="primary">ga29902</name>
    <name evidence="2" type="ORF">PR202_ga29902</name>
</gene>
<feature type="region of interest" description="Disordered" evidence="1">
    <location>
        <begin position="1"/>
        <end position="30"/>
    </location>
</feature>
<accession>A0AAV5DMY2</accession>
<feature type="region of interest" description="Disordered" evidence="1">
    <location>
        <begin position="108"/>
        <end position="139"/>
    </location>
</feature>
<reference evidence="2" key="1">
    <citation type="journal article" date="2018" name="DNA Res.">
        <title>Multiple hybrid de novo genome assembly of finger millet, an orphan allotetraploid crop.</title>
        <authorList>
            <person name="Hatakeyama M."/>
            <person name="Aluri S."/>
            <person name="Balachadran M.T."/>
            <person name="Sivarajan S.R."/>
            <person name="Patrignani A."/>
            <person name="Gruter S."/>
            <person name="Poveda L."/>
            <person name="Shimizu-Inatsugi R."/>
            <person name="Baeten J."/>
            <person name="Francoijs K.J."/>
            <person name="Nataraja K.N."/>
            <person name="Reddy Y.A.N."/>
            <person name="Phadnis S."/>
            <person name="Ravikumar R.L."/>
            <person name="Schlapbach R."/>
            <person name="Sreeman S.M."/>
            <person name="Shimizu K.K."/>
        </authorList>
    </citation>
    <scope>NUCLEOTIDE SEQUENCE</scope>
</reference>
<evidence type="ECO:0000313" key="2">
    <source>
        <dbReference type="EMBL" id="GJN11692.1"/>
    </source>
</evidence>
<dbReference type="InterPro" id="IPR053253">
    <property type="entry name" value="Sex_diff_modulator"/>
</dbReference>
<proteinExistence type="predicted"/>
<reference evidence="2" key="2">
    <citation type="submission" date="2021-12" db="EMBL/GenBank/DDBJ databases">
        <title>Resequencing data analysis of finger millet.</title>
        <authorList>
            <person name="Hatakeyama M."/>
            <person name="Aluri S."/>
            <person name="Balachadran M.T."/>
            <person name="Sivarajan S.R."/>
            <person name="Poveda L."/>
            <person name="Shimizu-Inatsugi R."/>
            <person name="Schlapbach R."/>
            <person name="Sreeman S.M."/>
            <person name="Shimizu K.K."/>
        </authorList>
    </citation>
    <scope>NUCLEOTIDE SEQUENCE</scope>
</reference>
<comment type="caution">
    <text evidence="2">The sequence shown here is derived from an EMBL/GenBank/DDBJ whole genome shotgun (WGS) entry which is preliminary data.</text>
</comment>
<evidence type="ECO:0000313" key="3">
    <source>
        <dbReference type="Proteomes" id="UP001054889"/>
    </source>
</evidence>
<organism evidence="2 3">
    <name type="scientific">Eleusine coracana subsp. coracana</name>
    <dbReference type="NCBI Taxonomy" id="191504"/>
    <lineage>
        <taxon>Eukaryota</taxon>
        <taxon>Viridiplantae</taxon>
        <taxon>Streptophyta</taxon>
        <taxon>Embryophyta</taxon>
        <taxon>Tracheophyta</taxon>
        <taxon>Spermatophyta</taxon>
        <taxon>Magnoliopsida</taxon>
        <taxon>Liliopsida</taxon>
        <taxon>Poales</taxon>
        <taxon>Poaceae</taxon>
        <taxon>PACMAD clade</taxon>
        <taxon>Chloridoideae</taxon>
        <taxon>Cynodonteae</taxon>
        <taxon>Eleusininae</taxon>
        <taxon>Eleusine</taxon>
    </lineage>
</organism>